<accession>A0ABZ2JV44</accession>
<evidence type="ECO:0000313" key="2">
    <source>
        <dbReference type="Proteomes" id="UP001379533"/>
    </source>
</evidence>
<evidence type="ECO:0000313" key="1">
    <source>
        <dbReference type="EMBL" id="WXA90330.1"/>
    </source>
</evidence>
<evidence type="ECO:0008006" key="3">
    <source>
        <dbReference type="Google" id="ProtNLM"/>
    </source>
</evidence>
<dbReference type="InterPro" id="IPR036379">
    <property type="entry name" value="A-amylase_inhib_sf"/>
</dbReference>
<dbReference type="PROSITE" id="PS51257">
    <property type="entry name" value="PROKAR_LIPOPROTEIN"/>
    <property type="match status" value="1"/>
</dbReference>
<dbReference type="SUPFAM" id="SSF49498">
    <property type="entry name" value="alpha-Amylase inhibitor tendamistat"/>
    <property type="match status" value="1"/>
</dbReference>
<sequence length="127" mass="13375">MTVNGKILGIIIGGACATIIAGCTAEQGETANEPSDAVAEQTATIEIAPSATDEDSDMSAMAGAPGCVERSMLAQRSLYVHNNCGNRQRVKVIIRTGPDSDCFAIDPNQTKVVNWAWPGTFDRLDSC</sequence>
<name>A0ABZ2JV44_9BACT</name>
<gene>
    <name evidence="1" type="ORF">LZC95_28190</name>
</gene>
<dbReference type="RefSeq" id="WP_394840943.1">
    <property type="nucleotide sequence ID" value="NZ_CP089982.1"/>
</dbReference>
<organism evidence="1 2">
    <name type="scientific">Pendulispora brunnea</name>
    <dbReference type="NCBI Taxonomy" id="2905690"/>
    <lineage>
        <taxon>Bacteria</taxon>
        <taxon>Pseudomonadati</taxon>
        <taxon>Myxococcota</taxon>
        <taxon>Myxococcia</taxon>
        <taxon>Myxococcales</taxon>
        <taxon>Sorangiineae</taxon>
        <taxon>Pendulisporaceae</taxon>
        <taxon>Pendulispora</taxon>
    </lineage>
</organism>
<dbReference type="Gene3D" id="2.60.40.20">
    <property type="entry name" value="Alpha-amylase inhibitor"/>
    <property type="match status" value="1"/>
</dbReference>
<reference evidence="1 2" key="1">
    <citation type="submission" date="2021-12" db="EMBL/GenBank/DDBJ databases">
        <title>Discovery of the Pendulisporaceae a myxobacterial family with distinct sporulation behavior and unique specialized metabolism.</title>
        <authorList>
            <person name="Garcia R."/>
            <person name="Popoff A."/>
            <person name="Bader C.D."/>
            <person name="Loehr J."/>
            <person name="Walesch S."/>
            <person name="Walt C."/>
            <person name="Boldt J."/>
            <person name="Bunk B."/>
            <person name="Haeckl F.J.F.P.J."/>
            <person name="Gunesch A.P."/>
            <person name="Birkelbach J."/>
            <person name="Nuebel U."/>
            <person name="Pietschmann T."/>
            <person name="Bach T."/>
            <person name="Mueller R."/>
        </authorList>
    </citation>
    <scope>NUCLEOTIDE SEQUENCE [LARGE SCALE GENOMIC DNA]</scope>
    <source>
        <strain evidence="1 2">MSr12523</strain>
    </source>
</reference>
<dbReference type="Proteomes" id="UP001379533">
    <property type="component" value="Chromosome"/>
</dbReference>
<protein>
    <recommendedName>
        <fullName evidence="3">Secreted protein</fullName>
    </recommendedName>
</protein>
<keyword evidence="2" id="KW-1185">Reference proteome</keyword>
<dbReference type="EMBL" id="CP089982">
    <property type="protein sequence ID" value="WXA90330.1"/>
    <property type="molecule type" value="Genomic_DNA"/>
</dbReference>
<proteinExistence type="predicted"/>